<accession>A0A7W7DLT5</accession>
<dbReference type="CDD" id="cd01392">
    <property type="entry name" value="HTH_LacI"/>
    <property type="match status" value="1"/>
</dbReference>
<gene>
    <name evidence="2" type="ORF">BJ965_001569</name>
</gene>
<evidence type="ECO:0000313" key="2">
    <source>
        <dbReference type="EMBL" id="MBB4711687.1"/>
    </source>
</evidence>
<dbReference type="RefSeq" id="WP_376777905.1">
    <property type="nucleotide sequence ID" value="NZ_JACHMS010000001.1"/>
</dbReference>
<dbReference type="GO" id="GO:0006355">
    <property type="term" value="P:regulation of DNA-templated transcription"/>
    <property type="evidence" value="ECO:0007669"/>
    <property type="project" value="InterPro"/>
</dbReference>
<evidence type="ECO:0000313" key="3">
    <source>
        <dbReference type="Proteomes" id="UP000565089"/>
    </source>
</evidence>
<proteinExistence type="predicted"/>
<name>A0A7W7DLT5_9ACTN</name>
<dbReference type="Proteomes" id="UP000565089">
    <property type="component" value="Unassembled WGS sequence"/>
</dbReference>
<dbReference type="SUPFAM" id="SSF47413">
    <property type="entry name" value="lambda repressor-like DNA-binding domains"/>
    <property type="match status" value="1"/>
</dbReference>
<dbReference type="SMART" id="SM00354">
    <property type="entry name" value="HTH_LACI"/>
    <property type="match status" value="1"/>
</dbReference>
<dbReference type="Pfam" id="PF00356">
    <property type="entry name" value="LacI"/>
    <property type="match status" value="1"/>
</dbReference>
<dbReference type="GO" id="GO:0003677">
    <property type="term" value="F:DNA binding"/>
    <property type="evidence" value="ECO:0007669"/>
    <property type="project" value="UniProtKB-KW"/>
</dbReference>
<dbReference type="InterPro" id="IPR010982">
    <property type="entry name" value="Lambda_DNA-bd_dom_sf"/>
</dbReference>
<dbReference type="AlphaFoldDB" id="A0A7W7DLT5"/>
<reference evidence="2 3" key="1">
    <citation type="submission" date="2020-08" db="EMBL/GenBank/DDBJ databases">
        <title>Sequencing the genomes of 1000 actinobacteria strains.</title>
        <authorList>
            <person name="Klenk H.-P."/>
        </authorList>
    </citation>
    <scope>NUCLEOTIDE SEQUENCE [LARGE SCALE GENOMIC DNA]</scope>
    <source>
        <strain evidence="2 3">DSM 40483</strain>
    </source>
</reference>
<keyword evidence="2" id="KW-0238">DNA-binding</keyword>
<dbReference type="InterPro" id="IPR000843">
    <property type="entry name" value="HTH_LacI"/>
</dbReference>
<dbReference type="PROSITE" id="PS00356">
    <property type="entry name" value="HTH_LACI_1"/>
    <property type="match status" value="1"/>
</dbReference>
<organism evidence="2 3">
    <name type="scientific">Streptomyces luteogriseus</name>
    <dbReference type="NCBI Taxonomy" id="68233"/>
    <lineage>
        <taxon>Bacteria</taxon>
        <taxon>Bacillati</taxon>
        <taxon>Actinomycetota</taxon>
        <taxon>Actinomycetes</taxon>
        <taxon>Kitasatosporales</taxon>
        <taxon>Streptomycetaceae</taxon>
        <taxon>Streptomyces</taxon>
    </lineage>
</organism>
<dbReference type="Gene3D" id="1.10.260.40">
    <property type="entry name" value="lambda repressor-like DNA-binding domains"/>
    <property type="match status" value="1"/>
</dbReference>
<dbReference type="GeneID" id="95793580"/>
<dbReference type="PROSITE" id="PS50932">
    <property type="entry name" value="HTH_LACI_2"/>
    <property type="match status" value="1"/>
</dbReference>
<dbReference type="PRINTS" id="PR00036">
    <property type="entry name" value="HTHLACI"/>
</dbReference>
<dbReference type="EMBL" id="JACHMS010000001">
    <property type="protein sequence ID" value="MBB4711687.1"/>
    <property type="molecule type" value="Genomic_DNA"/>
</dbReference>
<sequence>MTRKSEDAGRSTIRDVAACAGVSASTVSRVLGGVYPVSAATRGSVMRAVRELSVASQSAGAAESPYG</sequence>
<comment type="caution">
    <text evidence="2">The sequence shown here is derived from an EMBL/GenBank/DDBJ whole genome shotgun (WGS) entry which is preliminary data.</text>
</comment>
<protein>
    <submittedName>
        <fullName evidence="2">DNA-binding LacI/PurR family transcriptional regulator</fullName>
    </submittedName>
</protein>
<feature type="domain" description="HTH lacI-type" evidence="1">
    <location>
        <begin position="11"/>
        <end position="52"/>
    </location>
</feature>
<evidence type="ECO:0000259" key="1">
    <source>
        <dbReference type="PROSITE" id="PS50932"/>
    </source>
</evidence>
<keyword evidence="3" id="KW-1185">Reference proteome</keyword>